<evidence type="ECO:0000256" key="9">
    <source>
        <dbReference type="PROSITE-ProRule" id="PRU00239"/>
    </source>
</evidence>
<feature type="domain" description="Calpain catalytic" evidence="12">
    <location>
        <begin position="52"/>
        <end position="439"/>
    </location>
</feature>
<sequence>MDKLRRPPVPDGVDEGVWMELPVPICLQIVGEVGAPATPATPATPASPASPTFIDPEFPPSRVSLSGQETSAEIERQANKPAALSCHCKMQARLNTVRKDGKNHGKLFYGCRKRQCGFFMWAPENTIGPYALRRSKFGKGMRWQRFPPSKGWTVVKPTLGFCSLDVKQGSVGDCWFLSALAVLAERPDLINQVVLRQEPSGVGKYSFRLFIDGQWRVYDIDDHLPMKGDLPAFSQTSRDQLWVPLLEKAYAKAHGSYWSISGGEIAEAMLELTACPTETISFSSTTFDSNETWERLVSFSSSHFPMGCATATGGDGLVGMHAYSILEVKTLTGLLPGIQTKMHEYFPRKRIPSVDTSSQPPPPDNVEEQIADDGSLRVLRIRNPWGKYEWKGAWGSNSDMWTPELRKLLDKGDKNDGTFWMSYHDFLIRFALVDVCKAHMNWESRVVTNVRLGEGVVLRASENAWAYIMFVQKSTRGRSLRSAQISMALCRRREGKVASVTKTVHGGCVRDAHFEVMLKASSSDEISAEDYVIWPFSFDPKIPQGFCLSICVLSSKAVEVERLEEGSTPTEYISRVLLRSFRSMHMLTSVYSDDKNARLDVFGEGSSKFFLVSNAKEEAQLVSLSVTAPFMRQYRPPQPEDATGNPLGVLIPSRTARLVLVLLSNDSLMVVGEEVPDVAAIFAINSMRLRPFKEDHLEHEVVCPPLMRPVPS</sequence>
<evidence type="ECO:0000256" key="5">
    <source>
        <dbReference type="ARBA" id="ARBA00022801"/>
    </source>
</evidence>
<dbReference type="PROSITE" id="PS51999">
    <property type="entry name" value="ZF_GRF"/>
    <property type="match status" value="1"/>
</dbReference>
<proteinExistence type="inferred from homology"/>
<evidence type="ECO:0000256" key="10">
    <source>
        <dbReference type="PROSITE-ProRule" id="PRU01343"/>
    </source>
</evidence>
<reference evidence="15" key="1">
    <citation type="submission" date="2021-01" db="EMBL/GenBank/DDBJ databases">
        <authorList>
            <person name="Corre E."/>
            <person name="Pelletier E."/>
            <person name="Niang G."/>
            <person name="Scheremetjew M."/>
            <person name="Finn R."/>
            <person name="Kale V."/>
            <person name="Holt S."/>
            <person name="Cochrane G."/>
            <person name="Meng A."/>
            <person name="Brown T."/>
            <person name="Cohen L."/>
        </authorList>
    </citation>
    <scope>NUCLEOTIDE SEQUENCE</scope>
    <source>
        <strain evidence="15">UTEX LB 2760</strain>
    </source>
</reference>
<evidence type="ECO:0000256" key="1">
    <source>
        <dbReference type="ARBA" id="ARBA00007623"/>
    </source>
</evidence>
<feature type="active site" evidence="8 9">
    <location>
        <position position="383"/>
    </location>
</feature>
<dbReference type="GO" id="GO:0006508">
    <property type="term" value="P:proteolysis"/>
    <property type="evidence" value="ECO:0007669"/>
    <property type="project" value="UniProtKB-KW"/>
</dbReference>
<dbReference type="EMBL" id="HBEK01004321">
    <property type="protein sequence ID" value="CAD8392399.1"/>
    <property type="molecule type" value="Transcribed_RNA"/>
</dbReference>
<evidence type="ECO:0000313" key="14">
    <source>
        <dbReference type="EMBL" id="CAD8392395.1"/>
    </source>
</evidence>
<protein>
    <submittedName>
        <fullName evidence="15">Uncharacterized protein</fullName>
    </submittedName>
</protein>
<dbReference type="InterPro" id="IPR010666">
    <property type="entry name" value="Znf_GRF"/>
</dbReference>
<dbReference type="PANTHER" id="PTHR10183:SF379">
    <property type="entry name" value="CALPAIN-5"/>
    <property type="match status" value="1"/>
</dbReference>
<name>A0A6T6LLH2_9RHOD</name>
<dbReference type="InterPro" id="IPR000169">
    <property type="entry name" value="Pept_cys_AS"/>
</dbReference>
<dbReference type="PROSITE" id="PS50203">
    <property type="entry name" value="CALPAIN_CAT"/>
    <property type="match status" value="1"/>
</dbReference>
<dbReference type="InterPro" id="IPR001300">
    <property type="entry name" value="Peptidase_C2_calpain_cat"/>
</dbReference>
<dbReference type="EMBL" id="HBEK01004317">
    <property type="protein sequence ID" value="CAD8392395.1"/>
    <property type="molecule type" value="Transcribed_RNA"/>
</dbReference>
<evidence type="ECO:0000256" key="2">
    <source>
        <dbReference type="ARBA" id="ARBA00022670"/>
    </source>
</evidence>
<evidence type="ECO:0000259" key="13">
    <source>
        <dbReference type="PROSITE" id="PS51999"/>
    </source>
</evidence>
<keyword evidence="7" id="KW-0862">Zinc</keyword>
<keyword evidence="5 9" id="KW-0378">Hydrolase</keyword>
<dbReference type="SMART" id="SM00230">
    <property type="entry name" value="CysPc"/>
    <property type="match status" value="1"/>
</dbReference>
<dbReference type="Pfam" id="PF06839">
    <property type="entry name" value="Zn_ribbon_GRF"/>
    <property type="match status" value="1"/>
</dbReference>
<evidence type="ECO:0000256" key="8">
    <source>
        <dbReference type="PIRSR" id="PIRSR622684-1"/>
    </source>
</evidence>
<keyword evidence="4 10" id="KW-0863">Zinc-finger</keyword>
<evidence type="ECO:0000256" key="3">
    <source>
        <dbReference type="ARBA" id="ARBA00022723"/>
    </source>
</evidence>
<organism evidence="15">
    <name type="scientific">Rhodosorus marinus</name>
    <dbReference type="NCBI Taxonomy" id="101924"/>
    <lineage>
        <taxon>Eukaryota</taxon>
        <taxon>Rhodophyta</taxon>
        <taxon>Stylonematophyceae</taxon>
        <taxon>Stylonematales</taxon>
        <taxon>Stylonemataceae</taxon>
        <taxon>Rhodosorus</taxon>
    </lineage>
</organism>
<dbReference type="PANTHER" id="PTHR10183">
    <property type="entry name" value="CALPAIN"/>
    <property type="match status" value="1"/>
</dbReference>
<evidence type="ECO:0000256" key="11">
    <source>
        <dbReference type="SAM" id="MobiDB-lite"/>
    </source>
</evidence>
<dbReference type="PROSITE" id="PS00139">
    <property type="entry name" value="THIOL_PROTEASE_CYS"/>
    <property type="match status" value="1"/>
</dbReference>
<evidence type="ECO:0000259" key="12">
    <source>
        <dbReference type="PROSITE" id="PS50203"/>
    </source>
</evidence>
<feature type="active site" evidence="8 9">
    <location>
        <position position="174"/>
    </location>
</feature>
<dbReference type="Gene3D" id="3.90.70.10">
    <property type="entry name" value="Cysteine proteinases"/>
    <property type="match status" value="1"/>
</dbReference>
<dbReference type="PRINTS" id="PR00704">
    <property type="entry name" value="CALPAIN"/>
</dbReference>
<dbReference type="CDD" id="cd00044">
    <property type="entry name" value="CysPc"/>
    <property type="match status" value="1"/>
</dbReference>
<comment type="similarity">
    <text evidence="1">Belongs to the peptidase C2 family.</text>
</comment>
<keyword evidence="2 9" id="KW-0645">Protease</keyword>
<dbReference type="GO" id="GO:0008270">
    <property type="term" value="F:zinc ion binding"/>
    <property type="evidence" value="ECO:0007669"/>
    <property type="project" value="UniProtKB-KW"/>
</dbReference>
<evidence type="ECO:0000256" key="6">
    <source>
        <dbReference type="ARBA" id="ARBA00022807"/>
    </source>
</evidence>
<evidence type="ECO:0000256" key="7">
    <source>
        <dbReference type="ARBA" id="ARBA00022833"/>
    </source>
</evidence>
<feature type="region of interest" description="Disordered" evidence="11">
    <location>
        <begin position="38"/>
        <end position="64"/>
    </location>
</feature>
<dbReference type="InterPro" id="IPR022684">
    <property type="entry name" value="Calpain_cysteine_protease"/>
</dbReference>
<dbReference type="GO" id="GO:0004198">
    <property type="term" value="F:calcium-dependent cysteine-type endopeptidase activity"/>
    <property type="evidence" value="ECO:0007669"/>
    <property type="project" value="InterPro"/>
</dbReference>
<dbReference type="InterPro" id="IPR038765">
    <property type="entry name" value="Papain-like_cys_pep_sf"/>
</dbReference>
<keyword evidence="3" id="KW-0479">Metal-binding</keyword>
<feature type="compositionally biased region" description="Low complexity" evidence="11">
    <location>
        <begin position="38"/>
        <end position="52"/>
    </location>
</feature>
<dbReference type="SUPFAM" id="SSF54001">
    <property type="entry name" value="Cysteine proteinases"/>
    <property type="match status" value="1"/>
</dbReference>
<evidence type="ECO:0000313" key="15">
    <source>
        <dbReference type="EMBL" id="CAD8392399.1"/>
    </source>
</evidence>
<dbReference type="Pfam" id="PF00648">
    <property type="entry name" value="Peptidase_C2"/>
    <property type="match status" value="1"/>
</dbReference>
<dbReference type="AlphaFoldDB" id="A0A6T6LLH2"/>
<keyword evidence="6 9" id="KW-0788">Thiol protease</keyword>
<accession>A0A6T6LLH2</accession>
<feature type="active site" evidence="9">
    <location>
        <position position="321"/>
    </location>
</feature>
<feature type="active site" evidence="8">
    <location>
        <position position="343"/>
    </location>
</feature>
<evidence type="ECO:0000256" key="4">
    <source>
        <dbReference type="ARBA" id="ARBA00022771"/>
    </source>
</evidence>
<feature type="domain" description="GRF-type" evidence="13">
    <location>
        <begin position="86"/>
        <end position="125"/>
    </location>
</feature>
<gene>
    <name evidence="14" type="ORF">RMAR0315_LOCUS2370</name>
    <name evidence="15" type="ORF">RMAR0315_LOCUS2374</name>
</gene>